<proteinExistence type="predicted"/>
<organism evidence="1 2">
    <name type="scientific">Staphylococcus lutrae</name>
    <dbReference type="NCBI Taxonomy" id="155085"/>
    <lineage>
        <taxon>Bacteria</taxon>
        <taxon>Bacillati</taxon>
        <taxon>Bacillota</taxon>
        <taxon>Bacilli</taxon>
        <taxon>Bacillales</taxon>
        <taxon>Staphylococcaceae</taxon>
        <taxon>Staphylococcus</taxon>
    </lineage>
</organism>
<accession>A0AAC9RSQ1</accession>
<evidence type="ECO:0000313" key="1">
    <source>
        <dbReference type="EMBL" id="ARJ50484.1"/>
    </source>
</evidence>
<sequence>MCFANVPLLTEEAFHFVVINIYIEANVTQINQQLSLILLQYNESIIRGRKGVLKEAITHLK</sequence>
<dbReference type="RefSeq" id="WP_085236962.1">
    <property type="nucleotide sequence ID" value="NZ_CP020773.1"/>
</dbReference>
<dbReference type="EMBL" id="CP020773">
    <property type="protein sequence ID" value="ARJ50484.1"/>
    <property type="molecule type" value="Genomic_DNA"/>
</dbReference>
<dbReference type="Proteomes" id="UP000242864">
    <property type="component" value="Chromosome"/>
</dbReference>
<reference evidence="1 2" key="1">
    <citation type="submission" date="2017-04" db="EMBL/GenBank/DDBJ databases">
        <authorList>
            <person name="Veseli I.A."/>
            <person name="Tang C."/>
            <person name="Pombert J.-F."/>
        </authorList>
    </citation>
    <scope>NUCLEOTIDE SEQUENCE [LARGE SCALE GENOMIC DNA]</scope>
    <source>
        <strain evidence="1 2">ATCC 700373</strain>
    </source>
</reference>
<name>A0AAC9RSQ1_9STAP</name>
<evidence type="ECO:0000313" key="2">
    <source>
        <dbReference type="Proteomes" id="UP000242864"/>
    </source>
</evidence>
<dbReference type="KEGG" id="slz:B5P37_03740"/>
<gene>
    <name evidence="1" type="ORF">B5P37_03740</name>
</gene>
<dbReference type="AlphaFoldDB" id="A0AAC9RSQ1"/>
<keyword evidence="2" id="KW-1185">Reference proteome</keyword>
<protein>
    <submittedName>
        <fullName evidence="1">Uncharacterized protein</fullName>
    </submittedName>
</protein>